<dbReference type="AlphaFoldDB" id="A0A0G8EFZ4"/>
<protein>
    <submittedName>
        <fullName evidence="3">Uncharacterized protein</fullName>
    </submittedName>
</protein>
<dbReference type="SMR" id="A0A0G8EFZ4"/>
<evidence type="ECO:0000313" key="4">
    <source>
        <dbReference type="EMBL" id="MCQ6284825.1"/>
    </source>
</evidence>
<dbReference type="EMBL" id="JANHEB010000008">
    <property type="protein sequence ID" value="MCQ6284825.1"/>
    <property type="molecule type" value="Genomic_DNA"/>
</dbReference>
<accession>A0A0G8EFZ4</accession>
<organism evidence="3 11">
    <name type="scientific">Bacillus cereus</name>
    <dbReference type="NCBI Taxonomy" id="1396"/>
    <lineage>
        <taxon>Bacteria</taxon>
        <taxon>Bacillati</taxon>
        <taxon>Bacillota</taxon>
        <taxon>Bacilli</taxon>
        <taxon>Bacillales</taxon>
        <taxon>Bacillaceae</taxon>
        <taxon>Bacillus</taxon>
        <taxon>Bacillus cereus group</taxon>
    </lineage>
</organism>
<name>A0A0G8EFZ4_BACCE</name>
<evidence type="ECO:0000313" key="19">
    <source>
        <dbReference type="Proteomes" id="UP000663613"/>
    </source>
</evidence>
<reference evidence="1 17" key="5">
    <citation type="submission" date="2018-08" db="EMBL/GenBank/DDBJ databases">
        <title>Bacillus phenotypic plasticity.</title>
        <authorList>
            <person name="Hurtado E."/>
        </authorList>
    </citation>
    <scope>NUCLEOTIDE SEQUENCE [LARGE SCALE GENOMIC DNA]</scope>
    <source>
        <strain evidence="1 17">111b</strain>
    </source>
</reference>
<dbReference type="EMBL" id="NTXW01000034">
    <property type="protein sequence ID" value="PEQ85709.1"/>
    <property type="molecule type" value="Genomic_DNA"/>
</dbReference>
<sequence>MKAAVKHNISDFKDYLKSNDIYMEENIDENDGSVHFSVGLETEAGAKIQLIAAFQNEHPTVDIYCFNVAHVPDATSTNDILHVINELNTSYRFAKFTLNKQNAIDISASLAFSEPNFNPALVFEHTRMLYKLANDEYKNLMKVIWA</sequence>
<evidence type="ECO:0000313" key="13">
    <source>
        <dbReference type="Proteomes" id="UP000219869"/>
    </source>
</evidence>
<evidence type="ECO:0000313" key="17">
    <source>
        <dbReference type="Proteomes" id="UP000323321"/>
    </source>
</evidence>
<reference evidence="13 15" key="4">
    <citation type="submission" date="2017-09" db="EMBL/GenBank/DDBJ databases">
        <title>Large-scale bioinformatics analysis of Bacillus genomes uncovers conserved roles of natural products in bacterial physiology.</title>
        <authorList>
            <consortium name="Agbiome Team Llc"/>
            <person name="Bleich R.M."/>
            <person name="Kirk G.J."/>
            <person name="Santa Maria K.C."/>
            <person name="Allen S.E."/>
            <person name="Farag S."/>
            <person name="Shank E.A."/>
            <person name="Bowers A."/>
        </authorList>
    </citation>
    <scope>NUCLEOTIDE SEQUENCE [LARGE SCALE GENOMIC DNA]</scope>
    <source>
        <strain evidence="7 13">AFS006334</strain>
        <strain evidence="6 15">AFS027647</strain>
    </source>
</reference>
<dbReference type="GeneID" id="301199584"/>
<dbReference type="Proteomes" id="UP000220032">
    <property type="component" value="Unassembled WGS sequence"/>
</dbReference>
<dbReference type="RefSeq" id="WP_000642361.1">
    <property type="nucleotide sequence ID" value="NZ_CAKJWR010000015.1"/>
</dbReference>
<evidence type="ECO:0000313" key="14">
    <source>
        <dbReference type="Proteomes" id="UP000220032"/>
    </source>
</evidence>
<evidence type="ECO:0000313" key="9">
    <source>
        <dbReference type="EMBL" id="PHG77885.1"/>
    </source>
</evidence>
<evidence type="ECO:0000313" key="10">
    <source>
        <dbReference type="EMBL" id="QRY13515.1"/>
    </source>
</evidence>
<evidence type="ECO:0000313" key="16">
    <source>
        <dbReference type="Proteomes" id="UP000225135"/>
    </source>
</evidence>
<evidence type="ECO:0000313" key="11">
    <source>
        <dbReference type="Proteomes" id="UP000035214"/>
    </source>
</evidence>
<evidence type="ECO:0000313" key="7">
    <source>
        <dbReference type="EMBL" id="PEQ85709.1"/>
    </source>
</evidence>
<dbReference type="Proteomes" id="UP000035214">
    <property type="component" value="Unassembled WGS sequence"/>
</dbReference>
<dbReference type="EMBL" id="MPON01000011">
    <property type="protein sequence ID" value="OKA33703.1"/>
    <property type="molecule type" value="Genomic_DNA"/>
</dbReference>
<dbReference type="Proteomes" id="UP001204643">
    <property type="component" value="Unassembled WGS sequence"/>
</dbReference>
<reference evidence="14 16" key="3">
    <citation type="submission" date="2017-09" db="EMBL/GenBank/DDBJ databases">
        <title>Large-scale bioinformatics analysis of Bacillus genomes uncovers conserved roles of natural products in bacterial physiology.</title>
        <authorList>
            <consortium name="Agbiome Team Llc"/>
            <person name="Bleich R.M."/>
            <person name="Grubbs K.J."/>
            <person name="Santa Maria K.C."/>
            <person name="Allen S.E."/>
            <person name="Farag S."/>
            <person name="Shank E.A."/>
            <person name="Bowers A."/>
        </authorList>
    </citation>
    <scope>NUCLEOTIDE SEQUENCE [LARGE SCALE GENOMIC DNA]</scope>
    <source>
        <strain evidence="8 14">AFS022681</strain>
        <strain evidence="9 16">AFS029792</strain>
    </source>
</reference>
<evidence type="ECO:0000313" key="1">
    <source>
        <dbReference type="EMBL" id="KAA6460776.1"/>
    </source>
</evidence>
<evidence type="ECO:0000313" key="15">
    <source>
        <dbReference type="Proteomes" id="UP000220691"/>
    </source>
</evidence>
<dbReference type="PATRIC" id="fig|1396.428.peg.2221"/>
<dbReference type="EMBL" id="WBPI01000021">
    <property type="protein sequence ID" value="KAB2448128.1"/>
    <property type="molecule type" value="Genomic_DNA"/>
</dbReference>
<evidence type="ECO:0000313" key="18">
    <source>
        <dbReference type="Proteomes" id="UP000461739"/>
    </source>
</evidence>
<dbReference type="EMBL" id="NUUR01000085">
    <property type="protein sequence ID" value="PHG77885.1"/>
    <property type="molecule type" value="Genomic_DNA"/>
</dbReference>
<reference evidence="5 12" key="2">
    <citation type="submission" date="2016-11" db="EMBL/GenBank/DDBJ databases">
        <title>Identification of Bacillus cereus isolated from egg-white.</title>
        <authorList>
            <person name="Soni A."/>
            <person name="Oey I."/>
            <person name="Silcock P."/>
            <person name="Bremer P."/>
        </authorList>
    </citation>
    <scope>NUCLEOTIDE SEQUENCE [LARGE SCALE GENOMIC DNA]</scope>
    <source>
        <strain evidence="5 12">NZAS03</strain>
    </source>
</reference>
<reference evidence="2 18" key="6">
    <citation type="submission" date="2019-10" db="EMBL/GenBank/DDBJ databases">
        <title>Bacillus from the desert of Cuatro Cinegas, Coahuila.</title>
        <authorList>
            <person name="Olmedo-Alvarez G."/>
            <person name="Saldana S."/>
            <person name="Barcelo D."/>
        </authorList>
    </citation>
    <scope>NUCLEOTIDE SEQUENCE [LARGE SCALE GENOMIC DNA]</scope>
    <source>
        <strain evidence="2 18">CH316_11T</strain>
    </source>
</reference>
<dbReference type="EMBL" id="CP070339">
    <property type="protein sequence ID" value="QRY13515.1"/>
    <property type="molecule type" value="Genomic_DNA"/>
</dbReference>
<dbReference type="EMBL" id="LCYI01000056">
    <property type="protein sequence ID" value="KLA23178.1"/>
    <property type="molecule type" value="Genomic_DNA"/>
</dbReference>
<gene>
    <name evidence="3" type="ORF">B4077_0746</name>
    <name evidence="5" type="ORF">BJR07_24990</name>
    <name evidence="8" type="ORF">CN307_06250</name>
    <name evidence="7" type="ORF">CN475_18555</name>
    <name evidence="6" type="ORF">CN553_10255</name>
    <name evidence="9" type="ORF">COI69_24575</name>
    <name evidence="1" type="ORF">DX932_19375</name>
    <name evidence="2" type="ORF">F8165_21700</name>
    <name evidence="10" type="ORF">JTF64_15555</name>
    <name evidence="4" type="ORF">NPM19_09130</name>
</gene>
<reference evidence="3 11" key="1">
    <citation type="submission" date="2015-04" db="EMBL/GenBank/DDBJ databases">
        <title>Draft Genome Sequences of Eight Spore-Forming Food Isolates of Bacillus cereus Genome sequencing.</title>
        <authorList>
            <person name="Krawcyk A.O."/>
            <person name="de Jong A."/>
            <person name="Eijlander R.T."/>
            <person name="Berendsen E.M."/>
            <person name="Holsappel S."/>
            <person name="Wells-Bennik M."/>
            <person name="Kuipers O.P."/>
        </authorList>
    </citation>
    <scope>NUCLEOTIDE SEQUENCE [LARGE SCALE GENOMIC DNA]</scope>
    <source>
        <strain evidence="3 11">B4077</strain>
    </source>
</reference>
<reference evidence="4" key="8">
    <citation type="submission" date="2022-07" db="EMBL/GenBank/DDBJ databases">
        <title>Identification and characterization of Bacillus thuringiensis and other Bacillus cereus group isolates from spinach by whole genome sequencing.</title>
        <authorList>
            <person name="Zao X."/>
            <person name="Zervas A."/>
            <person name="Hendriks M."/>
            <person name="Rajkovic A."/>
            <person name="Van Overbeek L."/>
            <person name="Hendriksen N.B."/>
            <person name="Uyttendaele M."/>
        </authorList>
    </citation>
    <scope>NUCLEOTIDE SEQUENCE</scope>
    <source>
        <strain evidence="4">781001F-1</strain>
    </source>
</reference>
<reference evidence="10 19" key="7">
    <citation type="submission" date="2021-02" db="EMBL/GenBank/DDBJ databases">
        <title>Bacillus cereus VKM B-370.</title>
        <authorList>
            <person name="Kazantseva O.A."/>
            <person name="Piligrimova E.G."/>
            <person name="Buzikov R.M."/>
            <person name="Shadrin A.M."/>
        </authorList>
    </citation>
    <scope>NUCLEOTIDE SEQUENCE [LARGE SCALE GENOMIC DNA]</scope>
    <source>
        <strain evidence="10 19">VKM B-370</strain>
    </source>
</reference>
<proteinExistence type="predicted"/>
<dbReference type="Proteomes" id="UP000663613">
    <property type="component" value="Chromosome"/>
</dbReference>
<evidence type="ECO:0000313" key="8">
    <source>
        <dbReference type="EMBL" id="PFE18391.1"/>
    </source>
</evidence>
<dbReference type="Proteomes" id="UP000225135">
    <property type="component" value="Unassembled WGS sequence"/>
</dbReference>
<evidence type="ECO:0000313" key="3">
    <source>
        <dbReference type="EMBL" id="KLA23178.1"/>
    </source>
</evidence>
<evidence type="ECO:0000313" key="12">
    <source>
        <dbReference type="Proteomes" id="UP000186535"/>
    </source>
</evidence>
<evidence type="ECO:0000313" key="5">
    <source>
        <dbReference type="EMBL" id="OKA33703.1"/>
    </source>
</evidence>
<dbReference type="Proteomes" id="UP000219869">
    <property type="component" value="Unassembled WGS sequence"/>
</dbReference>
<dbReference type="Proteomes" id="UP000461739">
    <property type="component" value="Unassembled WGS sequence"/>
</dbReference>
<dbReference type="EMBL" id="NUAN01000057">
    <property type="protein sequence ID" value="PEN98650.1"/>
    <property type="molecule type" value="Genomic_DNA"/>
</dbReference>
<dbReference type="EMBL" id="QSMZ01000017">
    <property type="protein sequence ID" value="KAA6460776.1"/>
    <property type="molecule type" value="Genomic_DNA"/>
</dbReference>
<evidence type="ECO:0000313" key="6">
    <source>
        <dbReference type="EMBL" id="PEN98650.1"/>
    </source>
</evidence>
<dbReference type="Proteomes" id="UP000186535">
    <property type="component" value="Unassembled WGS sequence"/>
</dbReference>
<evidence type="ECO:0000313" key="2">
    <source>
        <dbReference type="EMBL" id="KAB2448128.1"/>
    </source>
</evidence>
<dbReference type="EMBL" id="NTRR01000006">
    <property type="protein sequence ID" value="PFE18391.1"/>
    <property type="molecule type" value="Genomic_DNA"/>
</dbReference>
<dbReference type="Proteomes" id="UP000220691">
    <property type="component" value="Unassembled WGS sequence"/>
</dbReference>
<dbReference type="Proteomes" id="UP000323321">
    <property type="component" value="Unassembled WGS sequence"/>
</dbReference>